<accession>A0AAP0MRW3</accession>
<evidence type="ECO:0000313" key="2">
    <source>
        <dbReference type="Proteomes" id="UP001428341"/>
    </source>
</evidence>
<organism evidence="1 2">
    <name type="scientific">Citrus x changshan-huyou</name>
    <dbReference type="NCBI Taxonomy" id="2935761"/>
    <lineage>
        <taxon>Eukaryota</taxon>
        <taxon>Viridiplantae</taxon>
        <taxon>Streptophyta</taxon>
        <taxon>Embryophyta</taxon>
        <taxon>Tracheophyta</taxon>
        <taxon>Spermatophyta</taxon>
        <taxon>Magnoliopsida</taxon>
        <taxon>eudicotyledons</taxon>
        <taxon>Gunneridae</taxon>
        <taxon>Pentapetalae</taxon>
        <taxon>rosids</taxon>
        <taxon>malvids</taxon>
        <taxon>Sapindales</taxon>
        <taxon>Rutaceae</taxon>
        <taxon>Aurantioideae</taxon>
        <taxon>Citrus</taxon>
    </lineage>
</organism>
<keyword evidence="2" id="KW-1185">Reference proteome</keyword>
<dbReference type="Proteomes" id="UP001428341">
    <property type="component" value="Unassembled WGS sequence"/>
</dbReference>
<protein>
    <submittedName>
        <fullName evidence="1">Uncharacterized protein</fullName>
    </submittedName>
</protein>
<reference evidence="1 2" key="1">
    <citation type="submission" date="2024-05" db="EMBL/GenBank/DDBJ databases">
        <title>Haplotype-resolved chromosome-level genome assembly of Huyou (Citrus changshanensis).</title>
        <authorList>
            <person name="Miao C."/>
            <person name="Chen W."/>
            <person name="Wu Y."/>
            <person name="Wang L."/>
            <person name="Zhao S."/>
            <person name="Grierson D."/>
            <person name="Xu C."/>
            <person name="Chen K."/>
        </authorList>
    </citation>
    <scope>NUCLEOTIDE SEQUENCE [LARGE SCALE GENOMIC DNA]</scope>
    <source>
        <strain evidence="1">01-14</strain>
        <tissue evidence="1">Leaf</tissue>
    </source>
</reference>
<evidence type="ECO:0000313" key="1">
    <source>
        <dbReference type="EMBL" id="KAK9221094.1"/>
    </source>
</evidence>
<comment type="caution">
    <text evidence="1">The sequence shown here is derived from an EMBL/GenBank/DDBJ whole genome shotgun (WGS) entry which is preliminary data.</text>
</comment>
<gene>
    <name evidence="1" type="ORF">WN944_009519</name>
</gene>
<dbReference type="AlphaFoldDB" id="A0AAP0MRW3"/>
<name>A0AAP0MRW3_9ROSI</name>
<proteinExistence type="predicted"/>
<sequence>MANDGNSMSIPPTNVAVDKEGAPVVANKSREKFGPWMVVTRKGRAKVVVDKENISDSERNQQNNFSTASHFAALADDPDTNAAVEVVVQNPIFVPPQRPTTSVTDHFNIRKNFTLKTSTTLKLHNHLAKGKQVAKAQLSRPRQPNSKTFASMHASLRHHIPRTLSHNTHKLANPPDEKDEREVNIMANYAGDPQLASNQVGEDIMSDDENAVVNKTPGMHEGAALGVSM</sequence>
<dbReference type="EMBL" id="JBCGBO010000002">
    <property type="protein sequence ID" value="KAK9221094.1"/>
    <property type="molecule type" value="Genomic_DNA"/>
</dbReference>